<dbReference type="EMBL" id="FWWZ01000001">
    <property type="protein sequence ID" value="SMC08487.1"/>
    <property type="molecule type" value="Genomic_DNA"/>
</dbReference>
<proteinExistence type="predicted"/>
<dbReference type="OrthoDB" id="5339935at2"/>
<sequence length="73" mass="7972">MVTVEFLGPIAKEPLQVEAKNLREVAQILQKDSEIKKWLGECAVAVNDKIVKTLDIELKDGDKVSLLPPVCGG</sequence>
<reference evidence="2" key="1">
    <citation type="submission" date="2017-04" db="EMBL/GenBank/DDBJ databases">
        <authorList>
            <person name="Varghese N."/>
            <person name="Submissions S."/>
        </authorList>
    </citation>
    <scope>NUCLEOTIDE SEQUENCE [LARGE SCALE GENOMIC DNA]</scope>
    <source>
        <strain evidence="2">DSM 16512</strain>
    </source>
</reference>
<dbReference type="InterPro" id="IPR016155">
    <property type="entry name" value="Mopterin_synth/thiamin_S_b"/>
</dbReference>
<protein>
    <submittedName>
        <fullName evidence="1">Molybdopterin synthase sulfur carrier subunit</fullName>
    </submittedName>
</protein>
<name>A0A1W1WQB8_9BACT</name>
<dbReference type="InterPro" id="IPR012675">
    <property type="entry name" value="Beta-grasp_dom_sf"/>
</dbReference>
<dbReference type="STRING" id="1069081.SAMN05660197_0239"/>
<evidence type="ECO:0000313" key="2">
    <source>
        <dbReference type="Proteomes" id="UP000192602"/>
    </source>
</evidence>
<gene>
    <name evidence="1" type="ORF">SAMN05660197_0239</name>
</gene>
<keyword evidence="2" id="KW-1185">Reference proteome</keyword>
<organism evidence="1 2">
    <name type="scientific">Nitratiruptor tergarcus DSM 16512</name>
    <dbReference type="NCBI Taxonomy" id="1069081"/>
    <lineage>
        <taxon>Bacteria</taxon>
        <taxon>Pseudomonadati</taxon>
        <taxon>Campylobacterota</taxon>
        <taxon>Epsilonproteobacteria</taxon>
        <taxon>Nautiliales</taxon>
        <taxon>Nitratiruptoraceae</taxon>
        <taxon>Nitratiruptor</taxon>
    </lineage>
</organism>
<dbReference type="InterPro" id="IPR003749">
    <property type="entry name" value="ThiS/MoaD-like"/>
</dbReference>
<dbReference type="RefSeq" id="WP_084274766.1">
    <property type="nucleotide sequence ID" value="NZ_AP026671.1"/>
</dbReference>
<dbReference type="SUPFAM" id="SSF54285">
    <property type="entry name" value="MoaD/ThiS"/>
    <property type="match status" value="1"/>
</dbReference>
<evidence type="ECO:0000313" key="1">
    <source>
        <dbReference type="EMBL" id="SMC08487.1"/>
    </source>
</evidence>
<dbReference type="Proteomes" id="UP000192602">
    <property type="component" value="Unassembled WGS sequence"/>
</dbReference>
<dbReference type="Pfam" id="PF02597">
    <property type="entry name" value="ThiS"/>
    <property type="match status" value="1"/>
</dbReference>
<dbReference type="AlphaFoldDB" id="A0A1W1WQB8"/>
<dbReference type="Gene3D" id="3.10.20.30">
    <property type="match status" value="1"/>
</dbReference>
<accession>A0A1W1WQB8</accession>